<evidence type="ECO:0000256" key="4">
    <source>
        <dbReference type="ARBA" id="ARBA00022989"/>
    </source>
</evidence>
<dbReference type="InterPro" id="IPR000537">
    <property type="entry name" value="UbiA_prenyltransferase"/>
</dbReference>
<dbReference type="RefSeq" id="WP_265046469.1">
    <property type="nucleotide sequence ID" value="NZ_CP100390.1"/>
</dbReference>
<dbReference type="PIRSF" id="PIRSF005355">
    <property type="entry name" value="UBIAD1"/>
    <property type="match status" value="1"/>
</dbReference>
<keyword evidence="2" id="KW-0808">Transferase</keyword>
<feature type="transmembrane region" description="Helical" evidence="7">
    <location>
        <begin position="39"/>
        <end position="58"/>
    </location>
</feature>
<dbReference type="Gene3D" id="1.20.120.1780">
    <property type="entry name" value="UbiA prenyltransferase"/>
    <property type="match status" value="1"/>
</dbReference>
<organism evidence="8 9">
    <name type="scientific">Alkalimarinus alittae</name>
    <dbReference type="NCBI Taxonomy" id="2961619"/>
    <lineage>
        <taxon>Bacteria</taxon>
        <taxon>Pseudomonadati</taxon>
        <taxon>Pseudomonadota</taxon>
        <taxon>Gammaproteobacteria</taxon>
        <taxon>Alteromonadales</taxon>
        <taxon>Alteromonadaceae</taxon>
        <taxon>Alkalimarinus</taxon>
    </lineage>
</organism>
<dbReference type="EMBL" id="CP100390">
    <property type="protein sequence ID" value="UZE94977.1"/>
    <property type="molecule type" value="Genomic_DNA"/>
</dbReference>
<feature type="region of interest" description="Disordered" evidence="6">
    <location>
        <begin position="1"/>
        <end position="25"/>
    </location>
</feature>
<evidence type="ECO:0000313" key="8">
    <source>
        <dbReference type="EMBL" id="UZE94977.1"/>
    </source>
</evidence>
<feature type="transmembrane region" description="Helical" evidence="7">
    <location>
        <begin position="161"/>
        <end position="184"/>
    </location>
</feature>
<sequence length="308" mass="33843">MESDIASTTQNNSPKNQKNKLKNNGINPKYRLSKALRPFSLPVALITCSLGIVAGHTLQPINPLSTILVLIAGILLQAGVNLINDHADIKNPITLALLSPTDTSRIIYNYKLGWLCFIICAVIGLYLTYQTSLFLLALAFIGGLGALFYTTEPIHYKRRGLGVVLVFFLMGVFMVYGACFAVTGQHYTEAISISIPVSFLTSALLLANELRDYTSDRKEGLKTLTVRLGLKTGKILYWVLIFFSFVSLLLIDSDQPTWAAILIFIPAFMLSIVATHTTVTKPDLQGLPPTTGRLYLVFGISEIVLLMI</sequence>
<dbReference type="InterPro" id="IPR026046">
    <property type="entry name" value="UBIAD1"/>
</dbReference>
<dbReference type="PANTHER" id="PTHR13929">
    <property type="entry name" value="1,4-DIHYDROXY-2-NAPHTHOATE OCTAPRENYLTRANSFERASE"/>
    <property type="match status" value="1"/>
</dbReference>
<dbReference type="PANTHER" id="PTHR13929:SF0">
    <property type="entry name" value="UBIA PRENYLTRANSFERASE DOMAIN-CONTAINING PROTEIN 1"/>
    <property type="match status" value="1"/>
</dbReference>
<comment type="subcellular location">
    <subcellularLocation>
        <location evidence="1">Membrane</location>
        <topology evidence="1">Multi-pass membrane protein</topology>
    </subcellularLocation>
</comment>
<gene>
    <name evidence="8" type="ORF">NKI27_12985</name>
</gene>
<evidence type="ECO:0000256" key="3">
    <source>
        <dbReference type="ARBA" id="ARBA00022692"/>
    </source>
</evidence>
<feature type="transmembrane region" description="Helical" evidence="7">
    <location>
        <begin position="108"/>
        <end position="127"/>
    </location>
</feature>
<keyword evidence="9" id="KW-1185">Reference proteome</keyword>
<feature type="transmembrane region" description="Helical" evidence="7">
    <location>
        <begin position="133"/>
        <end position="149"/>
    </location>
</feature>
<evidence type="ECO:0000256" key="2">
    <source>
        <dbReference type="ARBA" id="ARBA00022679"/>
    </source>
</evidence>
<dbReference type="CDD" id="cd13962">
    <property type="entry name" value="PT_UbiA_UBIAD1"/>
    <property type="match status" value="1"/>
</dbReference>
<protein>
    <submittedName>
        <fullName evidence="8">Prenyltransferase</fullName>
    </submittedName>
</protein>
<evidence type="ECO:0000256" key="5">
    <source>
        <dbReference type="ARBA" id="ARBA00023136"/>
    </source>
</evidence>
<feature type="transmembrane region" description="Helical" evidence="7">
    <location>
        <begin position="235"/>
        <end position="251"/>
    </location>
</feature>
<feature type="transmembrane region" description="Helical" evidence="7">
    <location>
        <begin position="64"/>
        <end position="83"/>
    </location>
</feature>
<evidence type="ECO:0000256" key="7">
    <source>
        <dbReference type="SAM" id="Phobius"/>
    </source>
</evidence>
<name>A0ABY6MYP4_9ALTE</name>
<evidence type="ECO:0000313" key="9">
    <source>
        <dbReference type="Proteomes" id="UP001163739"/>
    </source>
</evidence>
<dbReference type="Proteomes" id="UP001163739">
    <property type="component" value="Chromosome"/>
</dbReference>
<dbReference type="Pfam" id="PF01040">
    <property type="entry name" value="UbiA"/>
    <property type="match status" value="1"/>
</dbReference>
<evidence type="ECO:0000256" key="1">
    <source>
        <dbReference type="ARBA" id="ARBA00004141"/>
    </source>
</evidence>
<evidence type="ECO:0000256" key="6">
    <source>
        <dbReference type="SAM" id="MobiDB-lite"/>
    </source>
</evidence>
<reference evidence="8" key="1">
    <citation type="submission" date="2022-06" db="EMBL/GenBank/DDBJ databases">
        <title>Alkalimarinus sp. nov., isolated from gut of a Alitta virens.</title>
        <authorList>
            <person name="Yang A.I."/>
            <person name="Shin N.-R."/>
        </authorList>
    </citation>
    <scope>NUCLEOTIDE SEQUENCE</scope>
    <source>
        <strain evidence="8">A2M4</strain>
    </source>
</reference>
<keyword evidence="5 7" id="KW-0472">Membrane</keyword>
<feature type="transmembrane region" description="Helical" evidence="7">
    <location>
        <begin position="257"/>
        <end position="275"/>
    </location>
</feature>
<proteinExistence type="predicted"/>
<keyword evidence="3 7" id="KW-0812">Transmembrane</keyword>
<keyword evidence="4 7" id="KW-1133">Transmembrane helix</keyword>
<accession>A0ABY6MYP4</accession>